<dbReference type="STRING" id="1891926.Fuma_01395"/>
<gene>
    <name evidence="2" type="ORF">Fuma_01395</name>
</gene>
<name>A0A1P8WCM4_9PLAN</name>
<dbReference type="PANTHER" id="PTHR21366">
    <property type="entry name" value="GLYOXALASE FAMILY PROTEIN"/>
    <property type="match status" value="1"/>
</dbReference>
<proteinExistence type="predicted"/>
<keyword evidence="3" id="KW-1185">Reference proteome</keyword>
<dbReference type="InterPro" id="IPR037523">
    <property type="entry name" value="VOC_core"/>
</dbReference>
<dbReference type="Proteomes" id="UP000187735">
    <property type="component" value="Chromosome"/>
</dbReference>
<dbReference type="SUPFAM" id="SSF54593">
    <property type="entry name" value="Glyoxalase/Bleomycin resistance protein/Dihydroxybiphenyl dioxygenase"/>
    <property type="match status" value="1"/>
</dbReference>
<dbReference type="KEGG" id="fmr:Fuma_01395"/>
<dbReference type="PANTHER" id="PTHR21366:SF31">
    <property type="entry name" value="METALLOTHIOL TRANSFERASE FOSB"/>
    <property type="match status" value="1"/>
</dbReference>
<sequence length="159" mass="17717">MQNSPPITGVSEVVLSVANLPAMRDFYMRVMGFSLHSELSMEAAVADPDGEPTITFLTICETDTPLGRGGHPQLLALIDYRRHVHAKKRLVGHDVTQSTLNHLAFEIPPESFDHHTKRLDELGIDVSVSEFPTMNARAMFFKDPEGNVLELICHHSMEP</sequence>
<protein>
    <submittedName>
        <fullName evidence="2">Fosfomycin resistance protein FosB</fullName>
    </submittedName>
</protein>
<feature type="domain" description="VOC" evidence="1">
    <location>
        <begin position="9"/>
        <end position="154"/>
    </location>
</feature>
<dbReference type="InterPro" id="IPR029068">
    <property type="entry name" value="Glyas_Bleomycin-R_OHBP_Dase"/>
</dbReference>
<evidence type="ECO:0000313" key="2">
    <source>
        <dbReference type="EMBL" id="APZ91801.1"/>
    </source>
</evidence>
<dbReference type="AlphaFoldDB" id="A0A1P8WCM4"/>
<organism evidence="2 3">
    <name type="scientific">Fuerstiella marisgermanici</name>
    <dbReference type="NCBI Taxonomy" id="1891926"/>
    <lineage>
        <taxon>Bacteria</taxon>
        <taxon>Pseudomonadati</taxon>
        <taxon>Planctomycetota</taxon>
        <taxon>Planctomycetia</taxon>
        <taxon>Planctomycetales</taxon>
        <taxon>Planctomycetaceae</taxon>
        <taxon>Fuerstiella</taxon>
    </lineage>
</organism>
<dbReference type="CDD" id="cd06587">
    <property type="entry name" value="VOC"/>
    <property type="match status" value="1"/>
</dbReference>
<evidence type="ECO:0000313" key="3">
    <source>
        <dbReference type="Proteomes" id="UP000187735"/>
    </source>
</evidence>
<dbReference type="Gene3D" id="3.10.180.10">
    <property type="entry name" value="2,3-Dihydroxybiphenyl 1,2-Dioxygenase, domain 1"/>
    <property type="match status" value="1"/>
</dbReference>
<evidence type="ECO:0000259" key="1">
    <source>
        <dbReference type="PROSITE" id="PS51819"/>
    </source>
</evidence>
<accession>A0A1P8WCM4</accession>
<dbReference type="RefSeq" id="WP_077023502.1">
    <property type="nucleotide sequence ID" value="NZ_CP017641.1"/>
</dbReference>
<dbReference type="OrthoDB" id="9788468at2"/>
<dbReference type="Pfam" id="PF00903">
    <property type="entry name" value="Glyoxalase"/>
    <property type="match status" value="1"/>
</dbReference>
<dbReference type="PROSITE" id="PS51819">
    <property type="entry name" value="VOC"/>
    <property type="match status" value="1"/>
</dbReference>
<dbReference type="InterPro" id="IPR004360">
    <property type="entry name" value="Glyas_Fos-R_dOase_dom"/>
</dbReference>
<dbReference type="InterPro" id="IPR050383">
    <property type="entry name" value="GlyoxalaseI/FosfomycinResist"/>
</dbReference>
<dbReference type="EMBL" id="CP017641">
    <property type="protein sequence ID" value="APZ91801.1"/>
    <property type="molecule type" value="Genomic_DNA"/>
</dbReference>
<reference evidence="2 3" key="1">
    <citation type="journal article" date="2016" name="Front. Microbiol.">
        <title>Fuerstia marisgermanicae gen. nov., sp. nov., an Unusual Member of the Phylum Planctomycetes from the German Wadden Sea.</title>
        <authorList>
            <person name="Kohn T."/>
            <person name="Heuer A."/>
            <person name="Jogler M."/>
            <person name="Vollmers J."/>
            <person name="Boedeker C."/>
            <person name="Bunk B."/>
            <person name="Rast P."/>
            <person name="Borchert D."/>
            <person name="Glockner I."/>
            <person name="Freese H.M."/>
            <person name="Klenk H.P."/>
            <person name="Overmann J."/>
            <person name="Kaster A.K."/>
            <person name="Rohde M."/>
            <person name="Wiegand S."/>
            <person name="Jogler C."/>
        </authorList>
    </citation>
    <scope>NUCLEOTIDE SEQUENCE [LARGE SCALE GENOMIC DNA]</scope>
    <source>
        <strain evidence="2 3">NH11</strain>
    </source>
</reference>